<reference evidence="4" key="1">
    <citation type="journal article" date="2020" name="Stud. Mycol.">
        <title>101 Dothideomycetes genomes: a test case for predicting lifestyles and emergence of pathogens.</title>
        <authorList>
            <person name="Haridas S."/>
            <person name="Albert R."/>
            <person name="Binder M."/>
            <person name="Bloem J."/>
            <person name="Labutti K."/>
            <person name="Salamov A."/>
            <person name="Andreopoulos B."/>
            <person name="Baker S."/>
            <person name="Barry K."/>
            <person name="Bills G."/>
            <person name="Bluhm B."/>
            <person name="Cannon C."/>
            <person name="Castanera R."/>
            <person name="Culley D."/>
            <person name="Daum C."/>
            <person name="Ezra D."/>
            <person name="Gonzalez J."/>
            <person name="Henrissat B."/>
            <person name="Kuo A."/>
            <person name="Liang C."/>
            <person name="Lipzen A."/>
            <person name="Lutzoni F."/>
            <person name="Magnuson J."/>
            <person name="Mondo S."/>
            <person name="Nolan M."/>
            <person name="Ohm R."/>
            <person name="Pangilinan J."/>
            <person name="Park H.-J."/>
            <person name="Ramirez L."/>
            <person name="Alfaro M."/>
            <person name="Sun H."/>
            <person name="Tritt A."/>
            <person name="Yoshinaga Y."/>
            <person name="Zwiers L.-H."/>
            <person name="Turgeon B."/>
            <person name="Goodwin S."/>
            <person name="Spatafora J."/>
            <person name="Crous P."/>
            <person name="Grigoriev I."/>
        </authorList>
    </citation>
    <scope>NUCLEOTIDE SEQUENCE</scope>
    <source>
        <strain evidence="4">CBS 121739</strain>
    </source>
</reference>
<protein>
    <submittedName>
        <fullName evidence="4">GDPD-domain-containing protein</fullName>
    </submittedName>
</protein>
<organism evidence="4 5">
    <name type="scientific">Pseudovirgaria hyperparasitica</name>
    <dbReference type="NCBI Taxonomy" id="470096"/>
    <lineage>
        <taxon>Eukaryota</taxon>
        <taxon>Fungi</taxon>
        <taxon>Dikarya</taxon>
        <taxon>Ascomycota</taxon>
        <taxon>Pezizomycotina</taxon>
        <taxon>Dothideomycetes</taxon>
        <taxon>Dothideomycetes incertae sedis</taxon>
        <taxon>Acrospermales</taxon>
        <taxon>Acrospermaceae</taxon>
        <taxon>Pseudovirgaria</taxon>
    </lineage>
</organism>
<dbReference type="InterPro" id="IPR030395">
    <property type="entry name" value="GP_PDE_dom"/>
</dbReference>
<dbReference type="SUPFAM" id="SSF48403">
    <property type="entry name" value="Ankyrin repeat"/>
    <property type="match status" value="1"/>
</dbReference>
<evidence type="ECO:0000259" key="3">
    <source>
        <dbReference type="PROSITE" id="PS51704"/>
    </source>
</evidence>
<dbReference type="InterPro" id="IPR057506">
    <property type="entry name" value="C2_GPCPD1"/>
</dbReference>
<dbReference type="PROSITE" id="PS50088">
    <property type="entry name" value="ANK_REPEAT"/>
    <property type="match status" value="1"/>
</dbReference>
<dbReference type="OrthoDB" id="197419at2759"/>
<dbReference type="GO" id="GO:0046475">
    <property type="term" value="P:glycerophospholipid catabolic process"/>
    <property type="evidence" value="ECO:0007669"/>
    <property type="project" value="TreeGrafter"/>
</dbReference>
<evidence type="ECO:0000313" key="4">
    <source>
        <dbReference type="EMBL" id="KAF2755707.1"/>
    </source>
</evidence>
<dbReference type="Proteomes" id="UP000799437">
    <property type="component" value="Unassembled WGS sequence"/>
</dbReference>
<proteinExistence type="predicted"/>
<evidence type="ECO:0000256" key="2">
    <source>
        <dbReference type="PROSITE-ProRule" id="PRU00023"/>
    </source>
</evidence>
<feature type="repeat" description="ANK" evidence="2">
    <location>
        <begin position="37"/>
        <end position="69"/>
    </location>
</feature>
<dbReference type="InterPro" id="IPR017946">
    <property type="entry name" value="PLC-like_Pdiesterase_TIM-brl"/>
</dbReference>
<dbReference type="Gene3D" id="1.25.40.20">
    <property type="entry name" value="Ankyrin repeat-containing domain"/>
    <property type="match status" value="1"/>
</dbReference>
<dbReference type="EMBL" id="ML996577">
    <property type="protein sequence ID" value="KAF2755707.1"/>
    <property type="molecule type" value="Genomic_DNA"/>
</dbReference>
<evidence type="ECO:0000256" key="1">
    <source>
        <dbReference type="ARBA" id="ARBA00022801"/>
    </source>
</evidence>
<sequence length="631" mass="70951">MLGDLYSAIDAGHLTHVREALHDQSTWTLLNTTRDKDGYTPLILACKNGNSRIVDLVLESGAKQDVLDHAGWTAREHAAFQGHLEVARQMKSLEKDNFMAGPAKPTATEQYRKFAFDRDDAHIVLNIGITQVSKVQPVIDLAGIDTEKDTAVTLDICTNENPEEKYHVKLPLTGDLVDNTMIFPVSNLAKARLVFRIFQDSHSLAKERRLIGCGTALLSDKENCYGVNRESLVREHIVPIMNTSTFECMGTITVTFVLAKPYPHLKSRQWDIVQALEPPRLVGHRGLGMNDNGMDRLQIGENTVQSFISAAKQGATFVEVSIPKHDRTGQTNTYVQVTRDLVPILMHNYALSESGTDIPVHELTLDQFMHISKQQSLVGDCVRSARDVDKLQNYSRRARSESRTLSEDTSDVQRRMEFTVEYMHKGFKANTRGRFIQDTFATLEQAMHDVPKEVAFNIEIKYPRRFETLVLDLAPVVLELNTFVDAILDVINTSIKNKNRKIILSSFTPDVCILLSLKQKAFPIFLISNVRQPMDDKESRCANMRVAVKFAQCWGLQGVVFLGEIFLLCPRLVHWIKNRGLIVGSYGSQNNDPANVKAQLKAGVDLIYTDRVGLNAKVLREEFGMGQQTKI</sequence>
<dbReference type="Gene3D" id="3.20.20.190">
    <property type="entry name" value="Phosphatidylinositol (PI) phosphodiesterase"/>
    <property type="match status" value="1"/>
</dbReference>
<keyword evidence="5" id="KW-1185">Reference proteome</keyword>
<dbReference type="InterPro" id="IPR002110">
    <property type="entry name" value="Ankyrin_rpt"/>
</dbReference>
<dbReference type="PANTHER" id="PTHR22958">
    <property type="entry name" value="GLYCEROPHOSPHORYL DIESTER PHOSPHODIESTERASE"/>
    <property type="match status" value="1"/>
</dbReference>
<feature type="domain" description="GP-PDE" evidence="3">
    <location>
        <begin position="279"/>
        <end position="619"/>
    </location>
</feature>
<dbReference type="Pfam" id="PF03009">
    <property type="entry name" value="GDPD"/>
    <property type="match status" value="1"/>
</dbReference>
<keyword evidence="2" id="KW-0040">ANK repeat</keyword>
<accession>A0A6A6W289</accession>
<name>A0A6A6W289_9PEZI</name>
<dbReference type="RefSeq" id="XP_033598158.1">
    <property type="nucleotide sequence ID" value="XM_033747382.1"/>
</dbReference>
<dbReference type="Pfam" id="PF25329">
    <property type="entry name" value="C2_GDE1"/>
    <property type="match status" value="1"/>
</dbReference>
<dbReference type="Pfam" id="PF12796">
    <property type="entry name" value="Ank_2"/>
    <property type="match status" value="1"/>
</dbReference>
<dbReference type="GeneID" id="54488436"/>
<dbReference type="PROSITE" id="PS51704">
    <property type="entry name" value="GP_PDE"/>
    <property type="match status" value="1"/>
</dbReference>
<dbReference type="InterPro" id="IPR036770">
    <property type="entry name" value="Ankyrin_rpt-contain_sf"/>
</dbReference>
<dbReference type="AlphaFoldDB" id="A0A6A6W289"/>
<keyword evidence="1" id="KW-0378">Hydrolase</keyword>
<evidence type="ECO:0000313" key="5">
    <source>
        <dbReference type="Proteomes" id="UP000799437"/>
    </source>
</evidence>
<dbReference type="GO" id="GO:0047389">
    <property type="term" value="F:glycerophosphocholine phosphodiesterase activity"/>
    <property type="evidence" value="ECO:0007669"/>
    <property type="project" value="TreeGrafter"/>
</dbReference>
<dbReference type="PROSITE" id="PS50297">
    <property type="entry name" value="ANK_REP_REGION"/>
    <property type="match status" value="1"/>
</dbReference>
<dbReference type="SMART" id="SM00248">
    <property type="entry name" value="ANK"/>
    <property type="match status" value="2"/>
</dbReference>
<dbReference type="InterPro" id="IPR051578">
    <property type="entry name" value="GDPD"/>
</dbReference>
<gene>
    <name evidence="4" type="ORF">EJ05DRAFT_503164</name>
</gene>
<dbReference type="SUPFAM" id="SSF51695">
    <property type="entry name" value="PLC-like phosphodiesterases"/>
    <property type="match status" value="1"/>
</dbReference>
<dbReference type="PANTHER" id="PTHR22958:SF1">
    <property type="entry name" value="GLYCEROPHOSPHOCHOLINE PHOSPHODIESTERASE GPCPD1"/>
    <property type="match status" value="1"/>
</dbReference>